<dbReference type="InterPro" id="IPR000086">
    <property type="entry name" value="NUDIX_hydrolase_dom"/>
</dbReference>
<keyword evidence="3" id="KW-1185">Reference proteome</keyword>
<dbReference type="eggNOG" id="COG1051">
    <property type="taxonomic scope" value="Bacteria"/>
</dbReference>
<dbReference type="Proteomes" id="UP000002508">
    <property type="component" value="Chromosome"/>
</dbReference>
<dbReference type="HOGENOM" id="CLU_113625_0_0_0"/>
<dbReference type="CDD" id="cd02883">
    <property type="entry name" value="NUDIX_Hydrolase"/>
    <property type="match status" value="1"/>
</dbReference>
<dbReference type="Pfam" id="PF00293">
    <property type="entry name" value="NUDIX"/>
    <property type="match status" value="1"/>
</dbReference>
<protein>
    <submittedName>
        <fullName evidence="2">NUDIX hydrolase</fullName>
    </submittedName>
</protein>
<dbReference type="PROSITE" id="PS51462">
    <property type="entry name" value="NUDIX"/>
    <property type="match status" value="1"/>
</dbReference>
<evidence type="ECO:0000259" key="1">
    <source>
        <dbReference type="PROSITE" id="PS51462"/>
    </source>
</evidence>
<dbReference type="RefSeq" id="WP_012616713.1">
    <property type="nucleotide sequence ID" value="NC_011831.1"/>
</dbReference>
<proteinExistence type="predicted"/>
<name>B8G959_CHLAD</name>
<dbReference type="STRING" id="326427.Cagg_1442"/>
<dbReference type="OrthoDB" id="9810968at2"/>
<dbReference type="AlphaFoldDB" id="B8G959"/>
<dbReference type="EMBL" id="CP001337">
    <property type="protein sequence ID" value="ACL24349.1"/>
    <property type="molecule type" value="Genomic_DNA"/>
</dbReference>
<dbReference type="KEGG" id="cag:Cagg_1442"/>
<sequence length="202" mass="22725">MNVHSALDWLPPHHRTEVVLLADQYGVPHHRHVILTDGEFDPLIKTDRLGEVGMVVRRRDGGILVARKTYYPPEIFRLLTGGIAPNEPIAVALEREIAEETSLTVRIERFLGIITYEARQPILRRFVSYVFWLTELGGTLHVADPTEQVAEMRTVAPPMLPALAATLRQLPSTTDPAINGRWASWGQFRAVMHEEVAGWLPA</sequence>
<gene>
    <name evidence="2" type="ordered locus">Cagg_1442</name>
</gene>
<dbReference type="SUPFAM" id="SSF55811">
    <property type="entry name" value="Nudix"/>
    <property type="match status" value="1"/>
</dbReference>
<dbReference type="InterPro" id="IPR015797">
    <property type="entry name" value="NUDIX_hydrolase-like_dom_sf"/>
</dbReference>
<evidence type="ECO:0000313" key="3">
    <source>
        <dbReference type="Proteomes" id="UP000002508"/>
    </source>
</evidence>
<accession>B8G959</accession>
<dbReference type="GO" id="GO:0016787">
    <property type="term" value="F:hydrolase activity"/>
    <property type="evidence" value="ECO:0007669"/>
    <property type="project" value="UniProtKB-KW"/>
</dbReference>
<keyword evidence="2" id="KW-0378">Hydrolase</keyword>
<feature type="domain" description="Nudix hydrolase" evidence="1">
    <location>
        <begin position="46"/>
        <end position="184"/>
    </location>
</feature>
<organism evidence="2 3">
    <name type="scientific">Chloroflexus aggregans (strain MD-66 / DSM 9485)</name>
    <dbReference type="NCBI Taxonomy" id="326427"/>
    <lineage>
        <taxon>Bacteria</taxon>
        <taxon>Bacillati</taxon>
        <taxon>Chloroflexota</taxon>
        <taxon>Chloroflexia</taxon>
        <taxon>Chloroflexales</taxon>
        <taxon>Chloroflexineae</taxon>
        <taxon>Chloroflexaceae</taxon>
        <taxon>Chloroflexus</taxon>
    </lineage>
</organism>
<evidence type="ECO:0000313" key="2">
    <source>
        <dbReference type="EMBL" id="ACL24349.1"/>
    </source>
</evidence>
<reference evidence="2" key="1">
    <citation type="submission" date="2008-12" db="EMBL/GenBank/DDBJ databases">
        <title>Complete sequence of Chloroflexus aggregans DSM 9485.</title>
        <authorList>
            <consortium name="US DOE Joint Genome Institute"/>
            <person name="Lucas S."/>
            <person name="Copeland A."/>
            <person name="Lapidus A."/>
            <person name="Glavina del Rio T."/>
            <person name="Dalin E."/>
            <person name="Tice H."/>
            <person name="Pitluck S."/>
            <person name="Foster B."/>
            <person name="Larimer F."/>
            <person name="Land M."/>
            <person name="Hauser L."/>
            <person name="Kyrpides N."/>
            <person name="Mikhailova N."/>
            <person name="Bryant D."/>
            <person name="Richardson P."/>
        </authorList>
    </citation>
    <scope>NUCLEOTIDE SEQUENCE</scope>
    <source>
        <strain evidence="2">DSM 9485</strain>
    </source>
</reference>
<dbReference type="Gene3D" id="3.90.79.10">
    <property type="entry name" value="Nucleoside Triphosphate Pyrophosphohydrolase"/>
    <property type="match status" value="1"/>
</dbReference>